<proteinExistence type="predicted"/>
<evidence type="ECO:0000313" key="3">
    <source>
        <dbReference type="Proteomes" id="UP000595140"/>
    </source>
</evidence>
<feature type="compositionally biased region" description="Low complexity" evidence="1">
    <location>
        <begin position="673"/>
        <end position="682"/>
    </location>
</feature>
<accession>A0A484LNS4</accession>
<feature type="region of interest" description="Disordered" evidence="1">
    <location>
        <begin position="540"/>
        <end position="565"/>
    </location>
</feature>
<feature type="compositionally biased region" description="Basic residues" evidence="1">
    <location>
        <begin position="751"/>
        <end position="761"/>
    </location>
</feature>
<dbReference type="OrthoDB" id="1350766at2759"/>
<keyword evidence="3" id="KW-1185">Reference proteome</keyword>
<dbReference type="EMBL" id="OOIL02001679">
    <property type="protein sequence ID" value="VFQ77606.1"/>
    <property type="molecule type" value="Genomic_DNA"/>
</dbReference>
<feature type="compositionally biased region" description="Basic and acidic residues" evidence="1">
    <location>
        <begin position="910"/>
        <end position="926"/>
    </location>
</feature>
<reference evidence="2 3" key="1">
    <citation type="submission" date="2018-04" db="EMBL/GenBank/DDBJ databases">
        <authorList>
            <person name="Vogel A."/>
        </authorList>
    </citation>
    <scope>NUCLEOTIDE SEQUENCE [LARGE SCALE GENOMIC DNA]</scope>
</reference>
<feature type="region of interest" description="Disordered" evidence="1">
    <location>
        <begin position="655"/>
        <end position="796"/>
    </location>
</feature>
<feature type="region of interest" description="Disordered" evidence="1">
    <location>
        <begin position="236"/>
        <end position="264"/>
    </location>
</feature>
<feature type="compositionally biased region" description="Basic and acidic residues" evidence="1">
    <location>
        <begin position="92"/>
        <end position="103"/>
    </location>
</feature>
<evidence type="ECO:0000256" key="1">
    <source>
        <dbReference type="SAM" id="MobiDB-lite"/>
    </source>
</evidence>
<feature type="region of interest" description="Disordered" evidence="1">
    <location>
        <begin position="1"/>
        <end position="113"/>
    </location>
</feature>
<organism evidence="2 3">
    <name type="scientific">Cuscuta campestris</name>
    <dbReference type="NCBI Taxonomy" id="132261"/>
    <lineage>
        <taxon>Eukaryota</taxon>
        <taxon>Viridiplantae</taxon>
        <taxon>Streptophyta</taxon>
        <taxon>Embryophyta</taxon>
        <taxon>Tracheophyta</taxon>
        <taxon>Spermatophyta</taxon>
        <taxon>Magnoliopsida</taxon>
        <taxon>eudicotyledons</taxon>
        <taxon>Gunneridae</taxon>
        <taxon>Pentapetalae</taxon>
        <taxon>asterids</taxon>
        <taxon>lamiids</taxon>
        <taxon>Solanales</taxon>
        <taxon>Convolvulaceae</taxon>
        <taxon>Cuscuteae</taxon>
        <taxon>Cuscuta</taxon>
        <taxon>Cuscuta subgen. Grammica</taxon>
        <taxon>Cuscuta sect. Cleistogrammica</taxon>
    </lineage>
</organism>
<dbReference type="PANTHER" id="PTHR34536:SF6">
    <property type="entry name" value="DENTIN SIALOPHOSPHOPROTEIN-LIKE PROTEIN"/>
    <property type="match status" value="1"/>
</dbReference>
<feature type="compositionally biased region" description="Polar residues" evidence="1">
    <location>
        <begin position="242"/>
        <end position="253"/>
    </location>
</feature>
<sequence length="961" mass="107953">MVSPVGLKASESISPELNWKKVTKGRRSRKPISRSSNWGGKLKNQSPRRVGDFSGSDSDKLVEILNEQSAPDKAERIPIKKRRHLLGTPIQSEERDRISDDNHPPGNLSSSSYSDHQAVALKLCNTIRDGILDVKRTKLQTGRSYYNTEDFSGIALLAAAACSNGVDDDIGTEKDSRNQSGKDMIPKSECSDFLQQNSAILQDLDEDNNKLGEYIPSVSPKVDRLYWDLNIPIDSWGKPQDDQATTGNAQNNGEIGHNKNHRVSNFTEDRIIPETSDFDNLKKIVEPFATSHEDISSPGDNLSNKSVHASTTLISQGQPTVAVFDGASSDEANISHHLSNCEALSSSVNDTNTGRSVKTESVFGDSHKSDISHEYRGQNNCGLYMKGFRAGYDSPFEDGELRGSGLCCWEENEVYGEDGCVDYDSTGNGMHDQHESEVVEDGSEDGSQGCFEKRLSSLNGRFVEADFSRGPRSLKNIRVQPRRYDSSMGGNYARKGEVFGYRRSYNEDFGLRPDRAKLQSRTEGPMYVDAKDRKGSILFHPRRRPHSLGSYSRRPEREFSPERGFTPDKFMGSRYRSAFLERNMNPGGGHWEGSWDSRNRYPSTTYQHIPDGHRRRTFAANVTERFDRMGSHDQRNYSSNYIERRPHGFKRRISVEGGDDWYDSPRRMEPARIGRSGSYYSRGGRGGFAGHRGHFPLPDDDDGSPNGMRRRYLRKSRSRSRSSTPRSGRGFRGQGGNFSLPDDGDLSPIGARRRYFRKSRSQSKSSSSPRAWCYSPRDWNPPAMRGRPSGRLPDRRLRGVPHYAEADEYGRGGFVSPPRRHFSPERRSRRTDGSQHFVGSRGRTPVRETVKRNQRFDPLGPGNRFKSSNNHFRRTGRFPLMGGNEDSDMGRVRMNSYDDISPLKKHSEDVAAVKETGHGGVDDKYEAGGNEEEQGKDEDNQDIHCTGNAAQGTLVIDEDKK</sequence>
<feature type="compositionally biased region" description="Basic residues" evidence="1">
    <location>
        <begin position="708"/>
        <end position="720"/>
    </location>
</feature>
<evidence type="ECO:0000313" key="2">
    <source>
        <dbReference type="EMBL" id="VFQ77606.1"/>
    </source>
</evidence>
<feature type="compositionally biased region" description="Polar residues" evidence="1">
    <location>
        <begin position="33"/>
        <end position="47"/>
    </location>
</feature>
<gene>
    <name evidence="2" type="ORF">CCAM_LOCUS19382</name>
</gene>
<feature type="region of interest" description="Disordered" evidence="1">
    <location>
        <begin position="167"/>
        <end position="187"/>
    </location>
</feature>
<protein>
    <submittedName>
        <fullName evidence="2">Uncharacterized protein</fullName>
    </submittedName>
</protein>
<feature type="region of interest" description="Disordered" evidence="1">
    <location>
        <begin position="910"/>
        <end position="961"/>
    </location>
</feature>
<feature type="compositionally biased region" description="Basic and acidic residues" evidence="1">
    <location>
        <begin position="845"/>
        <end position="855"/>
    </location>
</feature>
<dbReference type="PANTHER" id="PTHR34536">
    <property type="entry name" value="DENTIN SIALOPHOSPHOPROTEIN-LIKE PROTEIN"/>
    <property type="match status" value="1"/>
</dbReference>
<feature type="compositionally biased region" description="Basic residues" evidence="1">
    <location>
        <begin position="21"/>
        <end position="32"/>
    </location>
</feature>
<feature type="region of interest" description="Disordered" evidence="1">
    <location>
        <begin position="808"/>
        <end position="889"/>
    </location>
</feature>
<feature type="compositionally biased region" description="Basic and acidic residues" evidence="1">
    <location>
        <begin position="822"/>
        <end position="833"/>
    </location>
</feature>
<dbReference type="AlphaFoldDB" id="A0A484LNS4"/>
<dbReference type="Proteomes" id="UP000595140">
    <property type="component" value="Unassembled WGS sequence"/>
</dbReference>
<feature type="compositionally biased region" description="Basic and acidic residues" evidence="1">
    <location>
        <begin position="663"/>
        <end position="672"/>
    </location>
</feature>
<name>A0A484LNS4_9ASTE</name>